<dbReference type="PANTHER" id="PTHR36503:SF3">
    <property type="entry name" value="BLR0126 PROTEIN"/>
    <property type="match status" value="1"/>
</dbReference>
<dbReference type="Pfam" id="PF00903">
    <property type="entry name" value="Glyoxalase"/>
    <property type="match status" value="1"/>
</dbReference>
<dbReference type="RefSeq" id="WP_145081976.1">
    <property type="nucleotide sequence ID" value="NZ_CP036298.1"/>
</dbReference>
<dbReference type="AlphaFoldDB" id="A0A518GC27"/>
<dbReference type="InterPro" id="IPR037523">
    <property type="entry name" value="VOC_core"/>
</dbReference>
<accession>A0A518GC27</accession>
<proteinExistence type="predicted"/>
<dbReference type="OrthoDB" id="9812656at2"/>
<dbReference type="KEGG" id="ahel:Q31a_44610"/>
<organism evidence="2 3">
    <name type="scientific">Aureliella helgolandensis</name>
    <dbReference type="NCBI Taxonomy" id="2527968"/>
    <lineage>
        <taxon>Bacteria</taxon>
        <taxon>Pseudomonadati</taxon>
        <taxon>Planctomycetota</taxon>
        <taxon>Planctomycetia</taxon>
        <taxon>Pirellulales</taxon>
        <taxon>Pirellulaceae</taxon>
        <taxon>Aureliella</taxon>
    </lineage>
</organism>
<evidence type="ECO:0000313" key="3">
    <source>
        <dbReference type="Proteomes" id="UP000318017"/>
    </source>
</evidence>
<reference evidence="2 3" key="1">
    <citation type="submission" date="2019-02" db="EMBL/GenBank/DDBJ databases">
        <title>Deep-cultivation of Planctomycetes and their phenomic and genomic characterization uncovers novel biology.</title>
        <authorList>
            <person name="Wiegand S."/>
            <person name="Jogler M."/>
            <person name="Boedeker C."/>
            <person name="Pinto D."/>
            <person name="Vollmers J."/>
            <person name="Rivas-Marin E."/>
            <person name="Kohn T."/>
            <person name="Peeters S.H."/>
            <person name="Heuer A."/>
            <person name="Rast P."/>
            <person name="Oberbeckmann S."/>
            <person name="Bunk B."/>
            <person name="Jeske O."/>
            <person name="Meyerdierks A."/>
            <person name="Storesund J.E."/>
            <person name="Kallscheuer N."/>
            <person name="Luecker S."/>
            <person name="Lage O.M."/>
            <person name="Pohl T."/>
            <person name="Merkel B.J."/>
            <person name="Hornburger P."/>
            <person name="Mueller R.-W."/>
            <person name="Bruemmer F."/>
            <person name="Labrenz M."/>
            <person name="Spormann A.M."/>
            <person name="Op den Camp H."/>
            <person name="Overmann J."/>
            <person name="Amann R."/>
            <person name="Jetten M.S.M."/>
            <person name="Mascher T."/>
            <person name="Medema M.H."/>
            <person name="Devos D.P."/>
            <person name="Kaster A.-K."/>
            <person name="Ovreas L."/>
            <person name="Rohde M."/>
            <person name="Galperin M.Y."/>
            <person name="Jogler C."/>
        </authorList>
    </citation>
    <scope>NUCLEOTIDE SEQUENCE [LARGE SCALE GENOMIC DNA]</scope>
    <source>
        <strain evidence="2 3">Q31a</strain>
    </source>
</reference>
<evidence type="ECO:0000313" key="2">
    <source>
        <dbReference type="EMBL" id="QDV26090.1"/>
    </source>
</evidence>
<dbReference type="PANTHER" id="PTHR36503">
    <property type="entry name" value="BLR2520 PROTEIN"/>
    <property type="match status" value="1"/>
</dbReference>
<evidence type="ECO:0000259" key="1">
    <source>
        <dbReference type="PROSITE" id="PS51819"/>
    </source>
</evidence>
<dbReference type="Proteomes" id="UP000318017">
    <property type="component" value="Chromosome"/>
</dbReference>
<protein>
    <submittedName>
        <fullName evidence="2">Glyoxalase-like domain protein</fullName>
    </submittedName>
</protein>
<dbReference type="Gene3D" id="3.10.180.10">
    <property type="entry name" value="2,3-Dihydroxybiphenyl 1,2-Dioxygenase, domain 1"/>
    <property type="match status" value="1"/>
</dbReference>
<feature type="domain" description="VOC" evidence="1">
    <location>
        <begin position="5"/>
        <end position="117"/>
    </location>
</feature>
<gene>
    <name evidence="2" type="ORF">Q31a_44610</name>
</gene>
<dbReference type="PROSITE" id="PS51819">
    <property type="entry name" value="VOC"/>
    <property type="match status" value="1"/>
</dbReference>
<keyword evidence="3" id="KW-1185">Reference proteome</keyword>
<dbReference type="SUPFAM" id="SSF54593">
    <property type="entry name" value="Glyoxalase/Bleomycin resistance protein/Dihydroxybiphenyl dioxygenase"/>
    <property type="match status" value="1"/>
</dbReference>
<sequence>MNKVRCNLVVIRSKQLDAAARFYGALGLRLIKHRHGSGPEHFASEIDTPTFEIYPLTNEATATTGVRIGFAVESVDQVFEHLLSVGGQAVSAPKNSPWGRRAVIADTDGHRVELTSAIEPEEAAGG</sequence>
<name>A0A518GC27_9BACT</name>
<dbReference type="InterPro" id="IPR004360">
    <property type="entry name" value="Glyas_Fos-R_dOase_dom"/>
</dbReference>
<dbReference type="EMBL" id="CP036298">
    <property type="protein sequence ID" value="QDV26090.1"/>
    <property type="molecule type" value="Genomic_DNA"/>
</dbReference>
<dbReference type="InterPro" id="IPR029068">
    <property type="entry name" value="Glyas_Bleomycin-R_OHBP_Dase"/>
</dbReference>